<dbReference type="AlphaFoldDB" id="A0A2D6M0Q3"/>
<organism evidence="3 4">
    <name type="scientific">Candidatus Iainarchaeum sp</name>
    <dbReference type="NCBI Taxonomy" id="3101447"/>
    <lineage>
        <taxon>Archaea</taxon>
        <taxon>Candidatus Iainarchaeota</taxon>
        <taxon>Candidatus Iainarchaeia</taxon>
        <taxon>Candidatus Iainarchaeales</taxon>
        <taxon>Candidatus Iainarchaeaceae</taxon>
        <taxon>Candidatus Iainarchaeum</taxon>
    </lineage>
</organism>
<comment type="caution">
    <text evidence="3">The sequence shown here is derived from an EMBL/GenBank/DDBJ whole genome shotgun (WGS) entry which is preliminary data.</text>
</comment>
<dbReference type="EMBL" id="NZBU01000005">
    <property type="protein sequence ID" value="MAG21991.1"/>
    <property type="molecule type" value="Genomic_DNA"/>
</dbReference>
<dbReference type="GO" id="GO:0003735">
    <property type="term" value="F:structural constituent of ribosome"/>
    <property type="evidence" value="ECO:0007669"/>
    <property type="project" value="InterPro"/>
</dbReference>
<name>A0A2D6M0Q3_9ARCH</name>
<proteinExistence type="predicted"/>
<reference evidence="4" key="1">
    <citation type="submission" date="2017-09" db="EMBL/GenBank/DDBJ databases">
        <title>The Reconstruction of 2,631 Draft Metagenome-Assembled Genomes from the Global Oceans.</title>
        <authorList>
            <person name="Tully B.J."/>
            <person name="Graham E.D."/>
            <person name="Heidelberg J.F."/>
        </authorList>
    </citation>
    <scope>NUCLEOTIDE SEQUENCE [LARGE SCALE GENOMIC DNA]</scope>
</reference>
<keyword evidence="1 3" id="KW-0689">Ribosomal protein</keyword>
<dbReference type="PANTHER" id="PTHR12010:SF2">
    <property type="entry name" value="40S RIBOSOMAL PROTEIN S29"/>
    <property type="match status" value="1"/>
</dbReference>
<dbReference type="GO" id="GO:0002181">
    <property type="term" value="P:cytoplasmic translation"/>
    <property type="evidence" value="ECO:0007669"/>
    <property type="project" value="TreeGrafter"/>
</dbReference>
<dbReference type="GO" id="GO:0022627">
    <property type="term" value="C:cytosolic small ribosomal subunit"/>
    <property type="evidence" value="ECO:0007669"/>
    <property type="project" value="TreeGrafter"/>
</dbReference>
<evidence type="ECO:0000313" key="4">
    <source>
        <dbReference type="Proteomes" id="UP000226592"/>
    </source>
</evidence>
<dbReference type="GO" id="GO:0008270">
    <property type="term" value="F:zinc ion binding"/>
    <property type="evidence" value="ECO:0007669"/>
    <property type="project" value="InterPro"/>
</dbReference>
<dbReference type="PANTHER" id="PTHR12010">
    <property type="entry name" value="40S RIBOSOMAL PROTEIN S29"/>
    <property type="match status" value="1"/>
</dbReference>
<dbReference type="InterPro" id="IPR043140">
    <property type="entry name" value="Ribosomal_uS14_sf"/>
</dbReference>
<dbReference type="Proteomes" id="UP000226592">
    <property type="component" value="Unassembled WGS sequence"/>
</dbReference>
<dbReference type="Pfam" id="PF00253">
    <property type="entry name" value="Ribosomal_S14"/>
    <property type="match status" value="1"/>
</dbReference>
<dbReference type="InterPro" id="IPR039744">
    <property type="entry name" value="RIbosomal_uS14_euk_arc"/>
</dbReference>
<keyword evidence="2" id="KW-0687">Ribonucleoprotein</keyword>
<gene>
    <name evidence="3" type="primary">rps14P</name>
    <name evidence="3" type="ORF">CL943_01620</name>
</gene>
<dbReference type="Gene3D" id="4.10.830.10">
    <property type="entry name" value="30s Ribosomal Protein S14, Chain N"/>
    <property type="match status" value="1"/>
</dbReference>
<evidence type="ECO:0000256" key="1">
    <source>
        <dbReference type="ARBA" id="ARBA00022980"/>
    </source>
</evidence>
<evidence type="ECO:0000256" key="2">
    <source>
        <dbReference type="ARBA" id="ARBA00023274"/>
    </source>
</evidence>
<sequence length="49" mass="6139">MKRDIREDKKNRRCRICKTRQSIIRKYDLNVCRRCFKDIAEKLGFKKYD</sequence>
<dbReference type="InterPro" id="IPR001209">
    <property type="entry name" value="Ribosomal_uS14"/>
</dbReference>
<dbReference type="NCBIfam" id="NF004424">
    <property type="entry name" value="PRK05766.1"/>
    <property type="match status" value="1"/>
</dbReference>
<protein>
    <submittedName>
        <fullName evidence="3">30S ribosomal protein S14</fullName>
    </submittedName>
</protein>
<accession>A0A2D6M0Q3</accession>
<evidence type="ECO:0000313" key="3">
    <source>
        <dbReference type="EMBL" id="MAG21991.1"/>
    </source>
</evidence>